<dbReference type="KEGG" id="mpot:BKM01_03260"/>
<gene>
    <name evidence="1" type="ORF">BKM01_03260</name>
</gene>
<dbReference type="EMBL" id="CP017881">
    <property type="protein sequence ID" value="ATU07880.1"/>
    <property type="molecule type" value="Genomic_DNA"/>
</dbReference>
<reference evidence="2" key="1">
    <citation type="submission" date="2016-10" db="EMBL/GenBank/DDBJ databases">
        <authorList>
            <person name="L'haridon S."/>
            <person name="Corre E."/>
        </authorList>
    </citation>
    <scope>NUCLEOTIDE SEQUENCE [LARGE SCALE GENOMIC DNA]</scope>
    <source>
        <strain evidence="2">FDF-1T</strain>
    </source>
</reference>
<name>A0A2D3C571_9EURY</name>
<accession>A0A2D3C571</accession>
<dbReference type="AlphaFoldDB" id="A0A2D3C571"/>
<sequence length="71" mass="8305">MSIHNSIFALYNGAKKFIVFYLPKISYKKGPEYKFASYITSVSQKSMINRLQWIFVSTMIMIVNFIQVELS</sequence>
<protein>
    <submittedName>
        <fullName evidence="1">Uncharacterized protein</fullName>
    </submittedName>
</protein>
<dbReference type="Proteomes" id="UP000229678">
    <property type="component" value="Chromosome"/>
</dbReference>
<proteinExistence type="predicted"/>
<evidence type="ECO:0000313" key="1">
    <source>
        <dbReference type="EMBL" id="ATU07880.1"/>
    </source>
</evidence>
<evidence type="ECO:0000313" key="2">
    <source>
        <dbReference type="Proteomes" id="UP000229678"/>
    </source>
</evidence>
<organism evidence="1 2">
    <name type="scientific">Methanohalophilus portucalensis</name>
    <dbReference type="NCBI Taxonomy" id="39664"/>
    <lineage>
        <taxon>Archaea</taxon>
        <taxon>Methanobacteriati</taxon>
        <taxon>Methanobacteriota</taxon>
        <taxon>Stenosarchaea group</taxon>
        <taxon>Methanomicrobia</taxon>
        <taxon>Methanosarcinales</taxon>
        <taxon>Methanosarcinaceae</taxon>
        <taxon>Methanohalophilus</taxon>
    </lineage>
</organism>